<sequence>MIDHAQDCALLAPAESRSVELALAIEQSGRRFVANTSSACNVEPWNGHAGRASLAAADFRLFDGPACGSGEACPDFSAQAAPMRFGYFGIVFSGPGVAVTHGVDNWRVTVWR</sequence>
<accession>A0A5C6U0L6</accession>
<reference evidence="1 2" key="1">
    <citation type="submission" date="2019-08" db="EMBL/GenBank/DDBJ databases">
        <authorList>
            <person name="Khan S.A."/>
            <person name="Jeon C.O."/>
            <person name="Jeong S.E."/>
        </authorList>
    </citation>
    <scope>NUCLEOTIDE SEQUENCE [LARGE SCALE GENOMIC DNA]</scope>
    <source>
        <strain evidence="2">IMCC1728</strain>
    </source>
</reference>
<evidence type="ECO:0000313" key="1">
    <source>
        <dbReference type="EMBL" id="TXC66492.1"/>
    </source>
</evidence>
<name>A0A5C6U0L6_9BURK</name>
<dbReference type="EMBL" id="VOPW01000001">
    <property type="protein sequence ID" value="TXC66492.1"/>
    <property type="molecule type" value="Genomic_DNA"/>
</dbReference>
<proteinExistence type="predicted"/>
<dbReference type="Proteomes" id="UP000321832">
    <property type="component" value="Unassembled WGS sequence"/>
</dbReference>
<protein>
    <submittedName>
        <fullName evidence="1">Uncharacterized protein</fullName>
    </submittedName>
</protein>
<evidence type="ECO:0000313" key="2">
    <source>
        <dbReference type="Proteomes" id="UP000321832"/>
    </source>
</evidence>
<comment type="caution">
    <text evidence="1">The sequence shown here is derived from an EMBL/GenBank/DDBJ whole genome shotgun (WGS) entry which is preliminary data.</text>
</comment>
<organism evidence="1 2">
    <name type="scientific">Piscinibacter aquaticus</name>
    <dbReference type="NCBI Taxonomy" id="392597"/>
    <lineage>
        <taxon>Bacteria</taxon>
        <taxon>Pseudomonadati</taxon>
        <taxon>Pseudomonadota</taxon>
        <taxon>Betaproteobacteria</taxon>
        <taxon>Burkholderiales</taxon>
        <taxon>Sphaerotilaceae</taxon>
        <taxon>Piscinibacter</taxon>
    </lineage>
</organism>
<keyword evidence="2" id="KW-1185">Reference proteome</keyword>
<dbReference type="AlphaFoldDB" id="A0A5C6U0L6"/>
<gene>
    <name evidence="1" type="ORF">FSC37_13485</name>
</gene>